<accession>X8CW81</accession>
<evidence type="ECO:0000313" key="4">
    <source>
        <dbReference type="Proteomes" id="UP000020825"/>
    </source>
</evidence>
<dbReference type="PANTHER" id="PTHR19353:SF19">
    <property type="entry name" value="DELTA(5) FATTY ACID DESATURASE C-RELATED"/>
    <property type="match status" value="1"/>
</dbReference>
<dbReference type="PANTHER" id="PTHR19353">
    <property type="entry name" value="FATTY ACID DESATURASE 2"/>
    <property type="match status" value="1"/>
</dbReference>
<feature type="domain" description="Fatty acid desaturase" evidence="2">
    <location>
        <begin position="74"/>
        <end position="218"/>
    </location>
</feature>
<feature type="compositionally biased region" description="Basic and acidic residues" evidence="1">
    <location>
        <begin position="433"/>
        <end position="443"/>
    </location>
</feature>
<feature type="compositionally biased region" description="Low complexity" evidence="1">
    <location>
        <begin position="446"/>
        <end position="457"/>
    </location>
</feature>
<feature type="domain" description="Fatty acid desaturase" evidence="2">
    <location>
        <begin position="296"/>
        <end position="388"/>
    </location>
</feature>
<dbReference type="GO" id="GO:0016717">
    <property type="term" value="F:oxidoreductase activity, acting on paired donors, with oxidation of a pair of donors resulting in the reduction of molecular oxygen to two molecules of water"/>
    <property type="evidence" value="ECO:0007669"/>
    <property type="project" value="TreeGrafter"/>
</dbReference>
<dbReference type="CDD" id="cd03506">
    <property type="entry name" value="Delta6-FADS-like"/>
    <property type="match status" value="1"/>
</dbReference>
<protein>
    <submittedName>
        <fullName evidence="3">Fatty acid desaturase family protein</fullName>
    </submittedName>
</protein>
<dbReference type="AlphaFoldDB" id="X8CW81"/>
<reference evidence="3 4" key="1">
    <citation type="submission" date="2013-12" db="EMBL/GenBank/DDBJ databases">
        <authorList>
            <person name="Zelazny A."/>
            <person name="Olivier K."/>
            <person name="Holland S."/>
            <person name="Lenaerts A."/>
            <person name="Ordway D."/>
            <person name="DeGroote M.A."/>
            <person name="Parker T."/>
            <person name="Sizemore C."/>
            <person name="Tallon L.J."/>
            <person name="Sadzewicz L.K."/>
            <person name="Sengamalay N."/>
            <person name="Fraser C.M."/>
            <person name="Hine E."/>
            <person name="Shefchek K.A."/>
            <person name="Das S.P."/>
            <person name="Tettelin H."/>
        </authorList>
    </citation>
    <scope>NUCLEOTIDE SEQUENCE [LARGE SCALE GENOMIC DNA]</scope>
    <source>
        <strain evidence="3 4">1956</strain>
    </source>
</reference>
<evidence type="ECO:0000313" key="3">
    <source>
        <dbReference type="EMBL" id="EUA59713.1"/>
    </source>
</evidence>
<gene>
    <name evidence="3" type="ORF">I550_2861</name>
</gene>
<dbReference type="PATRIC" id="fig|1299331.3.peg.2789"/>
<feature type="region of interest" description="Disordered" evidence="1">
    <location>
        <begin position="407"/>
        <end position="473"/>
    </location>
</feature>
<dbReference type="InterPro" id="IPR012171">
    <property type="entry name" value="Fatty_acid_desaturase"/>
</dbReference>
<comment type="caution">
    <text evidence="3">The sequence shown here is derived from an EMBL/GenBank/DDBJ whole genome shotgun (WGS) entry which is preliminary data.</text>
</comment>
<proteinExistence type="predicted"/>
<dbReference type="InterPro" id="IPR005804">
    <property type="entry name" value="FA_desaturase_dom"/>
</dbReference>
<evidence type="ECO:0000259" key="2">
    <source>
        <dbReference type="Pfam" id="PF00487"/>
    </source>
</evidence>
<organism evidence="3 4">
    <name type="scientific">Mycobacterium intracellulare 1956</name>
    <dbReference type="NCBI Taxonomy" id="1299331"/>
    <lineage>
        <taxon>Bacteria</taxon>
        <taxon>Bacillati</taxon>
        <taxon>Actinomycetota</taxon>
        <taxon>Actinomycetes</taxon>
        <taxon>Mycobacteriales</taxon>
        <taxon>Mycobacteriaceae</taxon>
        <taxon>Mycobacterium</taxon>
        <taxon>Mycobacterium avium complex (MAC)</taxon>
    </lineage>
</organism>
<dbReference type="GO" id="GO:0016020">
    <property type="term" value="C:membrane"/>
    <property type="evidence" value="ECO:0007669"/>
    <property type="project" value="TreeGrafter"/>
</dbReference>
<dbReference type="Proteomes" id="UP000020825">
    <property type="component" value="Unassembled WGS sequence"/>
</dbReference>
<dbReference type="EMBL" id="JAOG01000001">
    <property type="protein sequence ID" value="EUA59713.1"/>
    <property type="molecule type" value="Genomic_DNA"/>
</dbReference>
<name>X8CW81_MYCIT</name>
<dbReference type="Pfam" id="PF00487">
    <property type="entry name" value="FA_desaturase"/>
    <property type="match status" value="2"/>
</dbReference>
<evidence type="ECO:0000256" key="1">
    <source>
        <dbReference type="SAM" id="MobiDB-lite"/>
    </source>
</evidence>
<dbReference type="GO" id="GO:0008610">
    <property type="term" value="P:lipid biosynthetic process"/>
    <property type="evidence" value="ECO:0007669"/>
    <property type="project" value="UniProtKB-ARBA"/>
</dbReference>
<sequence>MTSVAEKTMKSPLERLSEQELEKLAKELDAIHDEVFADLGERDRRYIKTVISVQRQIVVAGRILLLGSRSKTAWILGTACLGMAKILENMEIGHNVMHGQWDWMNDPDIHSSVWDWDTASTAEAWKHSHNYIHHTYTNILGKDKDLGYELLRIDPAQKWAPRYLFQPISNLLLTLLFEWGVAIHDMDIEAIRRREKPWSEVRKDLRGISGKARAQIIKDYLGWPLISAGAFALVQLAARGRLDQPPRSRVGKALRRAGGGRLGSAADLLDKLLPGVESTYLRTLGADALANVIRNVWAHAIIFCGHFPDQTYTFTPEEVENETRGGWYVRQLVGAANIEGSPLFHVISGNLGYQVEHHLYPDMPSSRYSEIAPKVKDICERYELPYNSGRFSKQWLMVHRTIFRLAFPGGKPRRKPGPYRSPTDRPGMQRPSEGARFRERVPAEHPAAAPNTSPAASRCSRHRAATTDRTLGSRRSARISEMNRYRRPLVNDDRWCISFGPPAAYPRGCGAARCADLG</sequence>